<comment type="caution">
    <text evidence="1">The sequence shown here is derived from an EMBL/GenBank/DDBJ whole genome shotgun (WGS) entry which is preliminary data.</text>
</comment>
<organism evidence="1 2">
    <name type="scientific">Luteimonas galliterrae</name>
    <dbReference type="NCBI Taxonomy" id="2940486"/>
    <lineage>
        <taxon>Bacteria</taxon>
        <taxon>Pseudomonadati</taxon>
        <taxon>Pseudomonadota</taxon>
        <taxon>Gammaproteobacteria</taxon>
        <taxon>Lysobacterales</taxon>
        <taxon>Lysobacteraceae</taxon>
        <taxon>Luteimonas</taxon>
    </lineage>
</organism>
<dbReference type="SMART" id="SM00028">
    <property type="entry name" value="TPR"/>
    <property type="match status" value="3"/>
</dbReference>
<evidence type="ECO:0000313" key="1">
    <source>
        <dbReference type="EMBL" id="MCL1633377.1"/>
    </source>
</evidence>
<dbReference type="SUPFAM" id="SSF48452">
    <property type="entry name" value="TPR-like"/>
    <property type="match status" value="1"/>
</dbReference>
<dbReference type="Proteomes" id="UP001431217">
    <property type="component" value="Unassembled WGS sequence"/>
</dbReference>
<keyword evidence="2" id="KW-1185">Reference proteome</keyword>
<sequence length="190" mass="21050">MPEFLPQGRYIDEDAAASHMKAPPGGRAQMRQAINAAIQKNPRNATALAHRAYFFLESGDLARAKRDFDAAMAAAEPGSGFERNVLWSRGWAEYDLGDYAAALADWQRTVALHGGKPFWAAYSFALLYWTAGQQDTALAWYDAAVLSNPQWGNENGFIARTKYWAPPQRGQMRALFDAWKGTSRKGSQAS</sequence>
<proteinExistence type="predicted"/>
<name>A0ABT0MES7_9GAMM</name>
<protein>
    <submittedName>
        <fullName evidence="1">Tetratricopeptide repeat protein</fullName>
    </submittedName>
</protein>
<evidence type="ECO:0000313" key="2">
    <source>
        <dbReference type="Proteomes" id="UP001431217"/>
    </source>
</evidence>
<accession>A0ABT0MES7</accession>
<dbReference type="InterPro" id="IPR019734">
    <property type="entry name" value="TPR_rpt"/>
</dbReference>
<dbReference type="Gene3D" id="1.25.40.10">
    <property type="entry name" value="Tetratricopeptide repeat domain"/>
    <property type="match status" value="1"/>
</dbReference>
<gene>
    <name evidence="1" type="ORF">M2650_01780</name>
</gene>
<dbReference type="InterPro" id="IPR011990">
    <property type="entry name" value="TPR-like_helical_dom_sf"/>
</dbReference>
<dbReference type="Pfam" id="PF13432">
    <property type="entry name" value="TPR_16"/>
    <property type="match status" value="1"/>
</dbReference>
<dbReference type="EMBL" id="JAMBEP010000001">
    <property type="protein sequence ID" value="MCL1633377.1"/>
    <property type="molecule type" value="Genomic_DNA"/>
</dbReference>
<reference evidence="1 2" key="1">
    <citation type="submission" date="2022-05" db="EMBL/GenBank/DDBJ databases">
        <title>Luteimonas sp. SX5, whole genome shotgun sequencing project.</title>
        <authorList>
            <person name="Zhao G."/>
            <person name="Shen L."/>
        </authorList>
    </citation>
    <scope>NUCLEOTIDE SEQUENCE [LARGE SCALE GENOMIC DNA]</scope>
    <source>
        <strain evidence="1 2">SX5</strain>
    </source>
</reference>